<dbReference type="Gene3D" id="2.40.270.10">
    <property type="entry name" value="DNA-directed RNA polymerase, subunit 2, domain 6"/>
    <property type="match status" value="1"/>
</dbReference>
<dbReference type="GO" id="GO:0032549">
    <property type="term" value="F:ribonucleoside binding"/>
    <property type="evidence" value="ECO:0007669"/>
    <property type="project" value="InterPro"/>
</dbReference>
<dbReference type="GO" id="GO:0000428">
    <property type="term" value="C:DNA-directed RNA polymerase complex"/>
    <property type="evidence" value="ECO:0007669"/>
    <property type="project" value="UniProtKB-KW"/>
</dbReference>
<dbReference type="GO" id="GO:0003899">
    <property type="term" value="F:DNA-directed RNA polymerase activity"/>
    <property type="evidence" value="ECO:0007669"/>
    <property type="project" value="UniProtKB-EC"/>
</dbReference>
<comment type="similarity">
    <text evidence="1">Belongs to the RNA polymerase beta chain family.</text>
</comment>
<dbReference type="InterPro" id="IPR014719">
    <property type="entry name" value="Ribosomal_bL12_C/ClpS-like"/>
</dbReference>
<keyword evidence="7" id="KW-0689">Ribosomal protein</keyword>
<accession>A0A9N8YQU0</accession>
<feature type="coiled-coil region" evidence="10">
    <location>
        <begin position="889"/>
        <end position="946"/>
    </location>
</feature>
<keyword evidence="11" id="KW-1133">Transmembrane helix</keyword>
<evidence type="ECO:0000256" key="2">
    <source>
        <dbReference type="ARBA" id="ARBA00007197"/>
    </source>
</evidence>
<dbReference type="SUPFAM" id="SSF48300">
    <property type="entry name" value="Ribosomal protein L7/12, oligomerisation (N-terminal) domain"/>
    <property type="match status" value="1"/>
</dbReference>
<dbReference type="Gene3D" id="2.40.50.150">
    <property type="match status" value="1"/>
</dbReference>
<evidence type="ECO:0000256" key="3">
    <source>
        <dbReference type="ARBA" id="ARBA00012418"/>
    </source>
</evidence>
<evidence type="ECO:0000259" key="13">
    <source>
        <dbReference type="Pfam" id="PF04565"/>
    </source>
</evidence>
<dbReference type="SUPFAM" id="SSF64484">
    <property type="entry name" value="beta and beta-prime subunits of DNA dependent RNA-polymerase"/>
    <property type="match status" value="1"/>
</dbReference>
<dbReference type="GO" id="GO:0003735">
    <property type="term" value="F:structural constituent of ribosome"/>
    <property type="evidence" value="ECO:0007669"/>
    <property type="project" value="InterPro"/>
</dbReference>
<proteinExistence type="inferred from homology"/>
<keyword evidence="8" id="KW-0804">Transcription</keyword>
<keyword evidence="9" id="KW-0687">Ribonucleoprotein</keyword>
<keyword evidence="6" id="KW-0548">Nucleotidyltransferase</keyword>
<dbReference type="EMBL" id="CAJVPZ010000034">
    <property type="protein sequence ID" value="CAG8450238.1"/>
    <property type="molecule type" value="Genomic_DNA"/>
</dbReference>
<dbReference type="InterPro" id="IPR036235">
    <property type="entry name" value="Ribosomal_bL12_oligo_N_sf"/>
</dbReference>
<dbReference type="InterPro" id="IPR015712">
    <property type="entry name" value="DNA-dir_RNA_pol_su2"/>
</dbReference>
<protein>
    <recommendedName>
        <fullName evidence="3">DNA-directed RNA polymerase</fullName>
        <ecNumber evidence="3">2.7.7.6</ecNumber>
    </recommendedName>
</protein>
<comment type="similarity">
    <text evidence="2">Belongs to the bacterial ribosomal protein bL12 family.</text>
</comment>
<dbReference type="GO" id="GO:0006351">
    <property type="term" value="P:DNA-templated transcription"/>
    <property type="evidence" value="ECO:0007669"/>
    <property type="project" value="InterPro"/>
</dbReference>
<evidence type="ECO:0000256" key="10">
    <source>
        <dbReference type="SAM" id="Coils"/>
    </source>
</evidence>
<evidence type="ECO:0000256" key="1">
    <source>
        <dbReference type="ARBA" id="ARBA00006835"/>
    </source>
</evidence>
<dbReference type="Pfam" id="PF04565">
    <property type="entry name" value="RNA_pol_Rpb2_3"/>
    <property type="match status" value="1"/>
</dbReference>
<name>A0A9N8YQU0_9GLOM</name>
<dbReference type="InterPro" id="IPR037033">
    <property type="entry name" value="DNA-dir_RNAP_su2_hyb_sf"/>
</dbReference>
<dbReference type="InterPro" id="IPR007120">
    <property type="entry name" value="DNA-dir_RNAP_su2_dom"/>
</dbReference>
<dbReference type="GO" id="GO:1990904">
    <property type="term" value="C:ribonucleoprotein complex"/>
    <property type="evidence" value="ECO:0007669"/>
    <property type="project" value="UniProtKB-KW"/>
</dbReference>
<dbReference type="OrthoDB" id="10262330at2759"/>
<sequence>MKKVIFFKFAKQLNESEWREKIGGKEITKGMLVRNNFPSDNYYFLKIKDKVVCENKFVNILALRKKKKRGDYENLFTRQTISNQPCLLRLEYDCSDNVNDDCNLRAVLSDGMLNFRLTQEIVFNTTYEDDGGRIEIRGTVERNESIGALDMYDYGESGDSFPSGSISFQSVRERENIDTSSHHLSFFKSGLNQTENSLGKIIALIGLAIVVVVGSVKEIIIIMRKCSQRYREIKDQIPVNKHYELTESLVFLQNNNREKIKNIKVSFALSQSKQKTIRASKIILPHPVKKERKIVVVKDNLPDDILVNLPHDDNIVLLTIAELQQKITGRKKSQWGFTKLLAHPASEKQIKSLEKILGPAGLYPAPKKGNLTENIRAEIEKFSQGEQEIKSDKSGNIQLVMPNSEKVENFLNQYLETYYPRQERNSITELNFYGGNFTAILKGEKLDLSDFTSLEKLDCNEDYITELNVSRCSQLKILFCCGNRLESLDLSENPNLIELDCSLNKLTALNLINNPKLEMVEVQLNFIAANLDVFSHLTELRVLNLAKFNKKNKFSGSLQALENCRDLKKLYLTCQPQIEQGLEYLPTEKLTVFEYRGSAFEDVLKNFDFGEGQEKRSILASVLAARSPSKQAQITETFEDLFRAEKNNKDLQRELSLKEYKIIAFKELINQNYDKTLILIFIAVVVKIMSSKNKITNIVQELDNLSLGEIDELITNIKERFNIQEEVMVGPTTSITETKTEEKVINVSLKLTGIKEGANKMQFCKEIVNIIKEKKGETINLIQAKNLLEEKKTILENIPRPEAEKIQKTLEEKGGLIEIKEKYLGLNRSPLFQDLPNKDFGKEQKLSYDNFFRTGFEQLFAAYFPAEFSNYNNQIRCGVGKITYEEPKISEEESRIKALTDDVKQWVEKSFKIGKFVCQEKIQEKEEKLKITLKLLERQEKNLIVEFRCVGEKKINFCQLPKITAHGNFIINGHDKVVVFQSVRAPSVYFFTDENQEIYGEIIPFKGPWLNLSFNKKKNGIVELRFLNSGVTINLLDLMKTYQITPEDLGKLFGQEDLNKEDYPNAQSLEPGIDLPHFLFNRPNSYFVFGNLGRKKFNQKSSLWRQVSGQILAENLYDNEGDLLLSHDTILNEKNLAILVKAYQEKKLVSPFLSPEINNLYLLKIKAPHQSQKTIPVVGFATDLSEEKTYFDLADLICAVSLFLNLRYGLGKTEKEEDKDKLENQVIRRVGDLFYNLIETKLGNFGILLQHLCNTSPLFQLQNQNNPLAKASYNQRISVLGRGGFSSSTTTFSARNVGPSHLGRLDLVETPEGQNAGLVRNLTIRTKINDYGQMVVPYYPVQNGIIVGKIVYLTREEDSSLAVRAEKEGEVVYVDSQQVIVKESTGGKKIYHLKQLVASNKNVLDFSVPRVKKGDHVAPGQIIASDNCIKNDELALEGYNFEDGVVINERLVKKDILTSFFVKKYTVIRYDTKYGEEIFTNLLPYLDPKKNHPREAQEKLAHLDEDGIVKVGSRVKERDVLVGKRTPQPRPTDESEEDSLLLSLLGEASRNFVDSSLYLPSGEKGEVYEVQRKKLTKNKKELEVVEVYVAQERKIEVGDKGVNRYGGKWTVAKIAPAVDLPFDEEGKTFDLLINPLSVPTRLNIGQLLETILSEASLRLGEKLLFRPFNTLAPNTIQQIIQEAGIKDCGNRQLFDGRTGQPFANKIYT</sequence>
<evidence type="ECO:0000313" key="16">
    <source>
        <dbReference type="Proteomes" id="UP000789396"/>
    </source>
</evidence>
<dbReference type="GO" id="GO:0003677">
    <property type="term" value="F:DNA binding"/>
    <property type="evidence" value="ECO:0007669"/>
    <property type="project" value="InterPro"/>
</dbReference>
<evidence type="ECO:0000256" key="8">
    <source>
        <dbReference type="ARBA" id="ARBA00023163"/>
    </source>
</evidence>
<dbReference type="Gene3D" id="3.80.10.10">
    <property type="entry name" value="Ribonuclease Inhibitor"/>
    <property type="match status" value="1"/>
</dbReference>
<dbReference type="SUPFAM" id="SSF52058">
    <property type="entry name" value="L domain-like"/>
    <property type="match status" value="1"/>
</dbReference>
<dbReference type="Pfam" id="PF00687">
    <property type="entry name" value="Ribosomal_L1"/>
    <property type="match status" value="1"/>
</dbReference>
<dbReference type="InterPro" id="IPR023674">
    <property type="entry name" value="Ribosomal_uL1-like"/>
</dbReference>
<evidence type="ECO:0000256" key="4">
    <source>
        <dbReference type="ARBA" id="ARBA00022478"/>
    </source>
</evidence>
<evidence type="ECO:0000259" key="14">
    <source>
        <dbReference type="Pfam" id="PF16320"/>
    </source>
</evidence>
<keyword evidence="11" id="KW-0812">Transmembrane</keyword>
<keyword evidence="16" id="KW-1185">Reference proteome</keyword>
<dbReference type="GO" id="GO:0005840">
    <property type="term" value="C:ribosome"/>
    <property type="evidence" value="ECO:0007669"/>
    <property type="project" value="UniProtKB-KW"/>
</dbReference>
<feature type="transmembrane region" description="Helical" evidence="11">
    <location>
        <begin position="201"/>
        <end position="223"/>
    </location>
</feature>
<evidence type="ECO:0000256" key="5">
    <source>
        <dbReference type="ARBA" id="ARBA00022679"/>
    </source>
</evidence>
<feature type="coiled-coil region" evidence="10">
    <location>
        <begin position="634"/>
        <end position="661"/>
    </location>
</feature>
<dbReference type="SUPFAM" id="SSF56808">
    <property type="entry name" value="Ribosomal protein L1"/>
    <property type="match status" value="1"/>
</dbReference>
<evidence type="ECO:0000256" key="7">
    <source>
        <dbReference type="ARBA" id="ARBA00022980"/>
    </source>
</evidence>
<evidence type="ECO:0000313" key="15">
    <source>
        <dbReference type="EMBL" id="CAG8450238.1"/>
    </source>
</evidence>
<keyword evidence="5" id="KW-0808">Transferase</keyword>
<dbReference type="Gene3D" id="3.40.50.790">
    <property type="match status" value="1"/>
</dbReference>
<dbReference type="EC" id="2.7.7.6" evidence="3"/>
<dbReference type="InterPro" id="IPR007645">
    <property type="entry name" value="RNA_pol_Rpb2_3"/>
</dbReference>
<dbReference type="Proteomes" id="UP000789396">
    <property type="component" value="Unassembled WGS sequence"/>
</dbReference>
<evidence type="ECO:0000256" key="9">
    <source>
        <dbReference type="ARBA" id="ARBA00023274"/>
    </source>
</evidence>
<feature type="non-terminal residue" evidence="15">
    <location>
        <position position="1"/>
    </location>
</feature>
<evidence type="ECO:0000256" key="6">
    <source>
        <dbReference type="ARBA" id="ARBA00022695"/>
    </source>
</evidence>
<keyword evidence="11" id="KW-0472">Membrane</keyword>
<dbReference type="PANTHER" id="PTHR20856">
    <property type="entry name" value="DNA-DIRECTED RNA POLYMERASE I SUBUNIT 2"/>
    <property type="match status" value="1"/>
</dbReference>
<keyword evidence="10" id="KW-0175">Coiled coil</keyword>
<dbReference type="GO" id="GO:0006412">
    <property type="term" value="P:translation"/>
    <property type="evidence" value="ECO:0007669"/>
    <property type="project" value="InterPro"/>
</dbReference>
<dbReference type="Pfam" id="PF16320">
    <property type="entry name" value="Ribosomal_L12_N"/>
    <property type="match status" value="1"/>
</dbReference>
<feature type="domain" description="RNA polymerase Rpb2" evidence="13">
    <location>
        <begin position="1260"/>
        <end position="1328"/>
    </location>
</feature>
<reference evidence="15" key="1">
    <citation type="submission" date="2021-06" db="EMBL/GenBank/DDBJ databases">
        <authorList>
            <person name="Kallberg Y."/>
            <person name="Tangrot J."/>
            <person name="Rosling A."/>
        </authorList>
    </citation>
    <scope>NUCLEOTIDE SEQUENCE</scope>
    <source>
        <strain evidence="15">IN212</strain>
    </source>
</reference>
<evidence type="ECO:0000259" key="12">
    <source>
        <dbReference type="Pfam" id="PF00562"/>
    </source>
</evidence>
<organism evidence="15 16">
    <name type="scientific">Racocetra fulgida</name>
    <dbReference type="NCBI Taxonomy" id="60492"/>
    <lineage>
        <taxon>Eukaryota</taxon>
        <taxon>Fungi</taxon>
        <taxon>Fungi incertae sedis</taxon>
        <taxon>Mucoromycota</taxon>
        <taxon>Glomeromycotina</taxon>
        <taxon>Glomeromycetes</taxon>
        <taxon>Diversisporales</taxon>
        <taxon>Gigasporaceae</taxon>
        <taxon>Racocetra</taxon>
    </lineage>
</organism>
<dbReference type="InterPro" id="IPR008932">
    <property type="entry name" value="Ribosomal_bL12_oligo"/>
</dbReference>
<evidence type="ECO:0000256" key="11">
    <source>
        <dbReference type="SAM" id="Phobius"/>
    </source>
</evidence>
<comment type="caution">
    <text evidence="15">The sequence shown here is derived from an EMBL/GenBank/DDBJ whole genome shotgun (WGS) entry which is preliminary data.</text>
</comment>
<dbReference type="Pfam" id="PF00562">
    <property type="entry name" value="RNA_pol_Rpb2_6"/>
    <property type="match status" value="1"/>
</dbReference>
<dbReference type="Gene3D" id="3.90.1100.10">
    <property type="match status" value="2"/>
</dbReference>
<dbReference type="InterPro" id="IPR014724">
    <property type="entry name" value="RNA_pol_RPB2_OB-fold"/>
</dbReference>
<dbReference type="InterPro" id="IPR028364">
    <property type="entry name" value="Ribosomal_uL1/biogenesis"/>
</dbReference>
<dbReference type="InterPro" id="IPR016095">
    <property type="entry name" value="Ribosomal_uL1_3-a/b-sand"/>
</dbReference>
<dbReference type="InterPro" id="IPR032675">
    <property type="entry name" value="LRR_dom_sf"/>
</dbReference>
<dbReference type="SUPFAM" id="SSF54736">
    <property type="entry name" value="ClpS-like"/>
    <property type="match status" value="1"/>
</dbReference>
<gene>
    <name evidence="15" type="ORF">RFULGI_LOCUS191</name>
</gene>
<feature type="domain" description="DNA-directed RNA polymerase subunit 2 hybrid-binding" evidence="12">
    <location>
        <begin position="1365"/>
        <end position="1707"/>
    </location>
</feature>
<feature type="domain" description="Large ribosomal subunit protein bL12 oligomerization" evidence="14">
    <location>
        <begin position="694"/>
        <end position="726"/>
    </location>
</feature>
<keyword evidence="4" id="KW-0240">DNA-directed RNA polymerase</keyword>